<sequence>MHACPCPGEISTLLQCRARGPSPRPRPSLPLPASGHGSELGTHRNRIGKPCHAVTPAPPAMNSQGGRRRRRSKKMRGDAGRGTHHNSPVASIQYPGHTHVVVHPRIHRLGLITRCVRRIWSKIHGSIVATGEREASIN</sequence>
<evidence type="ECO:0000313" key="3">
    <source>
        <dbReference type="Proteomes" id="UP000823388"/>
    </source>
</evidence>
<organism evidence="2 3">
    <name type="scientific">Panicum virgatum</name>
    <name type="common">Blackwell switchgrass</name>
    <dbReference type="NCBI Taxonomy" id="38727"/>
    <lineage>
        <taxon>Eukaryota</taxon>
        <taxon>Viridiplantae</taxon>
        <taxon>Streptophyta</taxon>
        <taxon>Embryophyta</taxon>
        <taxon>Tracheophyta</taxon>
        <taxon>Spermatophyta</taxon>
        <taxon>Magnoliopsida</taxon>
        <taxon>Liliopsida</taxon>
        <taxon>Poales</taxon>
        <taxon>Poaceae</taxon>
        <taxon>PACMAD clade</taxon>
        <taxon>Panicoideae</taxon>
        <taxon>Panicodae</taxon>
        <taxon>Paniceae</taxon>
        <taxon>Panicinae</taxon>
        <taxon>Panicum</taxon>
        <taxon>Panicum sect. Hiantes</taxon>
    </lineage>
</organism>
<evidence type="ECO:0000256" key="1">
    <source>
        <dbReference type="SAM" id="MobiDB-lite"/>
    </source>
</evidence>
<protein>
    <submittedName>
        <fullName evidence="2">Uncharacterized protein</fullName>
    </submittedName>
</protein>
<dbReference type="Proteomes" id="UP000823388">
    <property type="component" value="Chromosome 4N"/>
</dbReference>
<proteinExistence type="predicted"/>
<accession>A0A8T0TDH5</accession>
<name>A0A8T0TDH5_PANVG</name>
<feature type="region of interest" description="Disordered" evidence="1">
    <location>
        <begin position="17"/>
        <end position="95"/>
    </location>
</feature>
<dbReference type="AlphaFoldDB" id="A0A8T0TDH5"/>
<gene>
    <name evidence="2" type="ORF">PVAP13_4NG267100</name>
</gene>
<keyword evidence="3" id="KW-1185">Reference proteome</keyword>
<comment type="caution">
    <text evidence="2">The sequence shown here is derived from an EMBL/GenBank/DDBJ whole genome shotgun (WGS) entry which is preliminary data.</text>
</comment>
<dbReference type="EMBL" id="CM029044">
    <property type="protein sequence ID" value="KAG2607688.1"/>
    <property type="molecule type" value="Genomic_DNA"/>
</dbReference>
<reference evidence="2" key="1">
    <citation type="submission" date="2020-05" db="EMBL/GenBank/DDBJ databases">
        <title>WGS assembly of Panicum virgatum.</title>
        <authorList>
            <person name="Lovell J.T."/>
            <person name="Jenkins J."/>
            <person name="Shu S."/>
            <person name="Juenger T.E."/>
            <person name="Schmutz J."/>
        </authorList>
    </citation>
    <scope>NUCLEOTIDE SEQUENCE</scope>
    <source>
        <strain evidence="2">AP13</strain>
    </source>
</reference>
<evidence type="ECO:0000313" key="2">
    <source>
        <dbReference type="EMBL" id="KAG2607688.1"/>
    </source>
</evidence>